<proteinExistence type="predicted"/>
<organism evidence="1">
    <name type="scientific">marine sediment metagenome</name>
    <dbReference type="NCBI Taxonomy" id="412755"/>
    <lineage>
        <taxon>unclassified sequences</taxon>
        <taxon>metagenomes</taxon>
        <taxon>ecological metagenomes</taxon>
    </lineage>
</organism>
<protein>
    <submittedName>
        <fullName evidence="1">Uncharacterized protein</fullName>
    </submittedName>
</protein>
<evidence type="ECO:0000313" key="1">
    <source>
        <dbReference type="EMBL" id="KKN47811.1"/>
    </source>
</evidence>
<dbReference type="EMBL" id="LAZR01001256">
    <property type="protein sequence ID" value="KKN47811.1"/>
    <property type="molecule type" value="Genomic_DNA"/>
</dbReference>
<gene>
    <name evidence="1" type="ORF">LCGC14_0659320</name>
</gene>
<sequence>MSELLNIPADLGVPSADGTGNATMNDVLGNKNDTHDGDSIRAILHILDEHAHKSSKVWPTLANGVVVTAGAAWVLGEFAEIAAVNDISVDFDIHHISVEALSANEVYEIVLYAATTEISRVRVTKNANLDGTMNIPVQCPIEPANTQIQAKVATEGGADTATISLFYHEY</sequence>
<accession>A0A0F9TFP2</accession>
<dbReference type="AlphaFoldDB" id="A0A0F9TFP2"/>
<name>A0A0F9TFP2_9ZZZZ</name>
<reference evidence="1" key="1">
    <citation type="journal article" date="2015" name="Nature">
        <title>Complex archaea that bridge the gap between prokaryotes and eukaryotes.</title>
        <authorList>
            <person name="Spang A."/>
            <person name="Saw J.H."/>
            <person name="Jorgensen S.L."/>
            <person name="Zaremba-Niedzwiedzka K."/>
            <person name="Martijn J."/>
            <person name="Lind A.E."/>
            <person name="van Eijk R."/>
            <person name="Schleper C."/>
            <person name="Guy L."/>
            <person name="Ettema T.J."/>
        </authorList>
    </citation>
    <scope>NUCLEOTIDE SEQUENCE</scope>
</reference>
<comment type="caution">
    <text evidence="1">The sequence shown here is derived from an EMBL/GenBank/DDBJ whole genome shotgun (WGS) entry which is preliminary data.</text>
</comment>